<dbReference type="VEuPathDB" id="FungiDB:MUCCIDRAFT_112473"/>
<reference evidence="2 3" key="1">
    <citation type="submission" date="2015-06" db="EMBL/GenBank/DDBJ databases">
        <title>Expansion of signal transduction pathways in fungi by whole-genome duplication.</title>
        <authorList>
            <consortium name="DOE Joint Genome Institute"/>
            <person name="Corrochano L.M."/>
            <person name="Kuo A."/>
            <person name="Marcet-Houben M."/>
            <person name="Polaino S."/>
            <person name="Salamov A."/>
            <person name="Villalobos J.M."/>
            <person name="Alvarez M.I."/>
            <person name="Avalos J."/>
            <person name="Benito E.P."/>
            <person name="Benoit I."/>
            <person name="Burger G."/>
            <person name="Camino L.P."/>
            <person name="Canovas D."/>
            <person name="Cerda-Olmedo E."/>
            <person name="Cheng J.-F."/>
            <person name="Dominguez A."/>
            <person name="Elias M."/>
            <person name="Eslava A.P."/>
            <person name="Glaser F."/>
            <person name="Grimwood J."/>
            <person name="Gutierrez G."/>
            <person name="Heitman J."/>
            <person name="Henrissat B."/>
            <person name="Iturriaga E.A."/>
            <person name="Lang B.F."/>
            <person name="Lavin J.L."/>
            <person name="Lee S."/>
            <person name="Li W."/>
            <person name="Lindquist E."/>
            <person name="Lopez-Garcia S."/>
            <person name="Luque E.M."/>
            <person name="Marcos A.T."/>
            <person name="Martin J."/>
            <person name="Mccluskey K."/>
            <person name="Medina H.R."/>
            <person name="Miralles-Duran A."/>
            <person name="Miyazaki A."/>
            <person name="Munoz-Torres E."/>
            <person name="Oguiza J.A."/>
            <person name="Ohm R."/>
            <person name="Olmedo M."/>
            <person name="Orejas M."/>
            <person name="Ortiz-Castellanos L."/>
            <person name="Pisabarro A.G."/>
            <person name="Rodriguez-Romero J."/>
            <person name="Ruiz-Herrera J."/>
            <person name="Ruiz-Vazquez R."/>
            <person name="Sanz C."/>
            <person name="Schackwitz W."/>
            <person name="Schmutz J."/>
            <person name="Shahriari M."/>
            <person name="Shelest E."/>
            <person name="Silva-Franco F."/>
            <person name="Soanes D."/>
            <person name="Syed K."/>
            <person name="Tagua V.G."/>
            <person name="Talbot N.J."/>
            <person name="Thon M."/>
            <person name="De Vries R.P."/>
            <person name="Wiebenga A."/>
            <person name="Yadav J.S."/>
            <person name="Braun E.L."/>
            <person name="Baker S."/>
            <person name="Garre V."/>
            <person name="Horwitz B."/>
            <person name="Torres-Martinez S."/>
            <person name="Idnurm A."/>
            <person name="Herrera-Estrella A."/>
            <person name="Gabaldon T."/>
            <person name="Grigoriev I.V."/>
        </authorList>
    </citation>
    <scope>NUCLEOTIDE SEQUENCE [LARGE SCALE GENOMIC DNA]</scope>
    <source>
        <strain evidence="2 3">CBS 277.49</strain>
    </source>
</reference>
<feature type="region of interest" description="Disordered" evidence="1">
    <location>
        <begin position="234"/>
        <end position="256"/>
    </location>
</feature>
<feature type="compositionally biased region" description="Low complexity" evidence="1">
    <location>
        <begin position="616"/>
        <end position="630"/>
    </location>
</feature>
<accession>A0A168JDF9</accession>
<protein>
    <submittedName>
        <fullName evidence="2">Uncharacterized protein</fullName>
    </submittedName>
</protein>
<keyword evidence="3" id="KW-1185">Reference proteome</keyword>
<dbReference type="OrthoDB" id="2138242at2759"/>
<organism evidence="2 3">
    <name type="scientific">Mucor lusitanicus CBS 277.49</name>
    <dbReference type="NCBI Taxonomy" id="747725"/>
    <lineage>
        <taxon>Eukaryota</taxon>
        <taxon>Fungi</taxon>
        <taxon>Fungi incertae sedis</taxon>
        <taxon>Mucoromycota</taxon>
        <taxon>Mucoromycotina</taxon>
        <taxon>Mucoromycetes</taxon>
        <taxon>Mucorales</taxon>
        <taxon>Mucorineae</taxon>
        <taxon>Mucoraceae</taxon>
        <taxon>Mucor</taxon>
    </lineage>
</organism>
<evidence type="ECO:0000313" key="2">
    <source>
        <dbReference type="EMBL" id="OAD01046.1"/>
    </source>
</evidence>
<gene>
    <name evidence="2" type="ORF">MUCCIDRAFT_112473</name>
</gene>
<evidence type="ECO:0000313" key="3">
    <source>
        <dbReference type="Proteomes" id="UP000077051"/>
    </source>
</evidence>
<comment type="caution">
    <text evidence="2">The sequence shown here is derived from an EMBL/GenBank/DDBJ whole genome shotgun (WGS) entry which is preliminary data.</text>
</comment>
<feature type="region of interest" description="Disordered" evidence="1">
    <location>
        <begin position="288"/>
        <end position="333"/>
    </location>
</feature>
<feature type="compositionally biased region" description="Polar residues" evidence="1">
    <location>
        <begin position="288"/>
        <end position="297"/>
    </location>
</feature>
<sequence length="667" mass="75230">MKVLSQLLGRYSNNHKPLILFRLPDTDTLFYRLSDIEPIFKLPPLSYKKSAFKNCYRDNEDTYLNTQVLSDIAGQFNRHLLAELCKLKPNDYNMGLADAILQTFPEFKRAPKEEHIWESVQLPLENLEDIIEREVKTEPSSPPSVNQVIPAEASTRGQNAMALDKVLLNSSELRRQSALDLEKPAKKQKTSNGPEREKRPHSLSAVTTATTSTAAAATATGIKQIRKLHSYPPIIDQDQTPQQQKQQPSDGTLISNKKRLSIKHKNALNLTIFAPSYNEQLTGVRSAPINSNFNKSTQPQHQLQQQQHHYQQHSSLPHHHLHQQQQQQQQANKYFVGSSSHLAPASATVARHPYHHQPSPRRHEFAIPPIVPSQQQPPHTAHPTSRENMSYQQYMASPSLYGSHPHSKPHPAPPQSAAAATFGKRNHESQPQIAVTAASVPLPPKTPTTNSFAALQRQQYLQPFEHLFDTIETTRTLKSTLDDQIRRSSSLMQTLQASATTIEGLVRNQVKEAQWDMMTQMEQTVEGLVRRIEAIENRLDRAAAQHPHATATATSSTTTSTKNKRLPDQQNTNNSTSLPSPLPSATTKEERAAAEDLVAFSERRRENHHHHHHLQHQPASSSLSSSDELQTPPTIVRSQNDIGPQEYHNMLNTLRDRLDRLERQIET</sequence>
<proteinExistence type="predicted"/>
<evidence type="ECO:0000256" key="1">
    <source>
        <dbReference type="SAM" id="MobiDB-lite"/>
    </source>
</evidence>
<dbReference type="Proteomes" id="UP000077051">
    <property type="component" value="Unassembled WGS sequence"/>
</dbReference>
<feature type="compositionally biased region" description="Low complexity" evidence="1">
    <location>
        <begin position="298"/>
        <end position="315"/>
    </location>
</feature>
<feature type="region of interest" description="Disordered" evidence="1">
    <location>
        <begin position="397"/>
        <end position="430"/>
    </location>
</feature>
<dbReference type="EMBL" id="AMYB01000006">
    <property type="protein sequence ID" value="OAD01046.1"/>
    <property type="molecule type" value="Genomic_DNA"/>
</dbReference>
<feature type="region of interest" description="Disordered" evidence="1">
    <location>
        <begin position="543"/>
        <end position="646"/>
    </location>
</feature>
<feature type="region of interest" description="Disordered" evidence="1">
    <location>
        <begin position="177"/>
        <end position="216"/>
    </location>
</feature>
<feature type="compositionally biased region" description="Basic residues" evidence="1">
    <location>
        <begin position="606"/>
        <end position="615"/>
    </location>
</feature>
<feature type="compositionally biased region" description="Low complexity" evidence="1">
    <location>
        <begin position="204"/>
        <end position="216"/>
    </location>
</feature>
<feature type="compositionally biased region" description="Polar residues" evidence="1">
    <location>
        <begin position="631"/>
        <end position="642"/>
    </location>
</feature>
<feature type="compositionally biased region" description="Low complexity" evidence="1">
    <location>
        <begin position="549"/>
        <end position="561"/>
    </location>
</feature>
<feature type="compositionally biased region" description="Low complexity" evidence="1">
    <location>
        <begin position="234"/>
        <end position="248"/>
    </location>
</feature>
<name>A0A168JDF9_MUCCL</name>
<dbReference type="AlphaFoldDB" id="A0A168JDF9"/>
<feature type="compositionally biased region" description="Low complexity" evidence="1">
    <location>
        <begin position="571"/>
        <end position="586"/>
    </location>
</feature>